<gene>
    <name evidence="1" type="ORF">AAH991_39025</name>
</gene>
<accession>A0ABV0B2D8</accession>
<evidence type="ECO:0008006" key="3">
    <source>
        <dbReference type="Google" id="ProtNLM"/>
    </source>
</evidence>
<comment type="caution">
    <text evidence="1">The sequence shown here is derived from an EMBL/GenBank/DDBJ whole genome shotgun (WGS) entry which is preliminary data.</text>
</comment>
<keyword evidence="2" id="KW-1185">Reference proteome</keyword>
<proteinExistence type="predicted"/>
<evidence type="ECO:0000313" key="1">
    <source>
        <dbReference type="EMBL" id="MEN3541160.1"/>
    </source>
</evidence>
<sequence>MLLAYVDESYTRDRYSMVALPVPDDRTISLTCALDEVVTGAAQAYGVVPLAELHGTDLLHGNRGWEPSVKMLRAAIGVYHAVFLAIPDHEVVTGPIPRRPPGDDAA</sequence>
<dbReference type="Proteomes" id="UP001447516">
    <property type="component" value="Unassembled WGS sequence"/>
</dbReference>
<evidence type="ECO:0000313" key="2">
    <source>
        <dbReference type="Proteomes" id="UP001447516"/>
    </source>
</evidence>
<reference evidence="1 2" key="1">
    <citation type="submission" date="2024-05" db="EMBL/GenBank/DDBJ databases">
        <title>Microbispora sp.ZYX-F-249.</title>
        <authorList>
            <person name="Xie H."/>
        </authorList>
    </citation>
    <scope>NUCLEOTIDE SEQUENCE [LARGE SCALE GENOMIC DNA]</scope>
    <source>
        <strain evidence="1 2">ZYX-F-249</strain>
    </source>
</reference>
<dbReference type="RefSeq" id="WP_346230991.1">
    <property type="nucleotide sequence ID" value="NZ_JBDJAW010000078.1"/>
</dbReference>
<dbReference type="EMBL" id="JBDJAW010000078">
    <property type="protein sequence ID" value="MEN3541160.1"/>
    <property type="molecule type" value="Genomic_DNA"/>
</dbReference>
<protein>
    <recommendedName>
        <fullName evidence="3">DUF3800 domain-containing protein</fullName>
    </recommendedName>
</protein>
<name>A0ABV0B2D8_9ACTN</name>
<organism evidence="1 2">
    <name type="scientific">Microbispora maris</name>
    <dbReference type="NCBI Taxonomy" id="3144104"/>
    <lineage>
        <taxon>Bacteria</taxon>
        <taxon>Bacillati</taxon>
        <taxon>Actinomycetota</taxon>
        <taxon>Actinomycetes</taxon>
        <taxon>Streptosporangiales</taxon>
        <taxon>Streptosporangiaceae</taxon>
        <taxon>Microbispora</taxon>
    </lineage>
</organism>